<dbReference type="STRING" id="1081104.A0A167XBP3"/>
<proteinExistence type="predicted"/>
<organism evidence="1 2">
    <name type="scientific">Cordyceps fumosorosea (strain ARSEF 2679)</name>
    <name type="common">Isaria fumosorosea</name>
    <dbReference type="NCBI Taxonomy" id="1081104"/>
    <lineage>
        <taxon>Eukaryota</taxon>
        <taxon>Fungi</taxon>
        <taxon>Dikarya</taxon>
        <taxon>Ascomycota</taxon>
        <taxon>Pezizomycotina</taxon>
        <taxon>Sordariomycetes</taxon>
        <taxon>Hypocreomycetidae</taxon>
        <taxon>Hypocreales</taxon>
        <taxon>Cordycipitaceae</taxon>
        <taxon>Cordyceps</taxon>
    </lineage>
</organism>
<evidence type="ECO:0008006" key="3">
    <source>
        <dbReference type="Google" id="ProtNLM"/>
    </source>
</evidence>
<dbReference type="GeneID" id="30020475"/>
<comment type="caution">
    <text evidence="1">The sequence shown here is derived from an EMBL/GenBank/DDBJ whole genome shotgun (WGS) entry which is preliminary data.</text>
</comment>
<dbReference type="AlphaFoldDB" id="A0A167XBP3"/>
<name>A0A167XBP3_CORFA</name>
<keyword evidence="2" id="KW-1185">Reference proteome</keyword>
<accession>A0A167XBP3</accession>
<dbReference type="Proteomes" id="UP000076744">
    <property type="component" value="Unassembled WGS sequence"/>
</dbReference>
<sequence>MANNSDAGAPPPLTTDSQLQVGIEIEFVAPPDTAWDAAHLRGLDRRDRTSLSQDACLHRLAGSLHAAGLPACYQITTTPLQCPRRNPLRDATPPDAVVVLAGGLTKCPPYRRWIACELNSPILSEADVFTTGLPPLGAALTALHGADISGPPHISLCYCGLHVHLSPDVPGGCTVAYAQRLLTLALLLDQPLLQPLCDPPRFGSLRPFPYSAMFGADFVPRASSSRRRQRSSLLFSSRARAHLPSSFAAAEARVLALIWRDDATWDDLRQVLEHRRPGADPLSVAPVLCKHMPALGGGGRANTTVEFRHAQTSFSHRFVREWTRLVLAIGRVALLPVDDYRRALTSMWEAAGRGQGRGEGVSMAVLRELSDAAEEAGMPGGGLDLAYWTIRYAEMRTFRNPDIDQESKAVLDEDGLIV</sequence>
<dbReference type="OrthoDB" id="4940520at2759"/>
<evidence type="ECO:0000313" key="2">
    <source>
        <dbReference type="Proteomes" id="UP000076744"/>
    </source>
</evidence>
<evidence type="ECO:0000313" key="1">
    <source>
        <dbReference type="EMBL" id="OAA64773.1"/>
    </source>
</evidence>
<protein>
    <recommendedName>
        <fullName evidence="3">Glutamate--cysteine ligase</fullName>
    </recommendedName>
</protein>
<gene>
    <name evidence="1" type="ORF">ISF_04183</name>
</gene>
<reference evidence="1 2" key="1">
    <citation type="journal article" date="2016" name="Genome Biol. Evol.">
        <title>Divergent and convergent evolution of fungal pathogenicity.</title>
        <authorList>
            <person name="Shang Y."/>
            <person name="Xiao G."/>
            <person name="Zheng P."/>
            <person name="Cen K."/>
            <person name="Zhan S."/>
            <person name="Wang C."/>
        </authorList>
    </citation>
    <scope>NUCLEOTIDE SEQUENCE [LARGE SCALE GENOMIC DNA]</scope>
    <source>
        <strain evidence="1 2">ARSEF 2679</strain>
    </source>
</reference>
<dbReference type="EMBL" id="AZHB01000009">
    <property type="protein sequence ID" value="OAA64773.1"/>
    <property type="molecule type" value="Genomic_DNA"/>
</dbReference>
<dbReference type="RefSeq" id="XP_018704745.1">
    <property type="nucleotide sequence ID" value="XM_018847789.1"/>
</dbReference>